<dbReference type="Pfam" id="PF26175">
    <property type="entry name" value="HTH_FAR1"/>
    <property type="match status" value="1"/>
</dbReference>
<evidence type="ECO:0000256" key="2">
    <source>
        <dbReference type="SAM" id="MobiDB-lite"/>
    </source>
</evidence>
<feature type="domain" description="FAR1" evidence="3">
    <location>
        <begin position="76"/>
        <end position="166"/>
    </location>
</feature>
<organism evidence="5 6">
    <name type="scientific">Rhododendron griersonianum</name>
    <dbReference type="NCBI Taxonomy" id="479676"/>
    <lineage>
        <taxon>Eukaryota</taxon>
        <taxon>Viridiplantae</taxon>
        <taxon>Streptophyta</taxon>
        <taxon>Embryophyta</taxon>
        <taxon>Tracheophyta</taxon>
        <taxon>Spermatophyta</taxon>
        <taxon>Magnoliopsida</taxon>
        <taxon>eudicotyledons</taxon>
        <taxon>Gunneridae</taxon>
        <taxon>Pentapetalae</taxon>
        <taxon>asterids</taxon>
        <taxon>Ericales</taxon>
        <taxon>Ericaceae</taxon>
        <taxon>Ericoideae</taxon>
        <taxon>Rhodoreae</taxon>
        <taxon>Rhododendron</taxon>
    </lineage>
</organism>
<dbReference type="PROSITE" id="PS50088">
    <property type="entry name" value="ANK_REPEAT"/>
    <property type="match status" value="1"/>
</dbReference>
<evidence type="ECO:0008006" key="7">
    <source>
        <dbReference type="Google" id="ProtNLM"/>
    </source>
</evidence>
<feature type="domain" description="FAR1-related sequence 11-like HTH-like" evidence="4">
    <location>
        <begin position="179"/>
        <end position="232"/>
    </location>
</feature>
<dbReference type="Proteomes" id="UP000823749">
    <property type="component" value="Chromosome 6"/>
</dbReference>
<dbReference type="PANTHER" id="PTHR33566">
    <property type="entry name" value="EN/SPM-LIKE TRANSPOSON-RELATED"/>
    <property type="match status" value="1"/>
</dbReference>
<keyword evidence="1" id="KW-0040">ANK repeat</keyword>
<evidence type="ECO:0000313" key="6">
    <source>
        <dbReference type="Proteomes" id="UP000823749"/>
    </source>
</evidence>
<feature type="repeat" description="ANK" evidence="1">
    <location>
        <begin position="827"/>
        <end position="859"/>
    </location>
</feature>
<evidence type="ECO:0000256" key="1">
    <source>
        <dbReference type="PROSITE-ProRule" id="PRU00023"/>
    </source>
</evidence>
<feature type="compositionally biased region" description="Basic and acidic residues" evidence="2">
    <location>
        <begin position="717"/>
        <end position="748"/>
    </location>
</feature>
<dbReference type="InterPro" id="IPR004330">
    <property type="entry name" value="FAR1_DNA_bnd_dom"/>
</dbReference>
<sequence>MFPQEWHVTEFVKEHNHERLTPTGVRFLPENRKNTKEDEDGFLLLEEGLSEDSVSNEFDPFIGQCFLSEEEAFICYKQYANRNGFSIRKDRTFKKNEELRRRDFCCQCHGKRPLKLLDPSKGQRNRKSIKCGCKARMRITWRKSFDIFPQEWQITEFVKEHTHDLLTPTEVRFPPVNQKIKEEDEARILSLKEEGHSVGQIVRVMQLEKYLNRDYLPFFEKDVCDLFTRIKGKDGVNDATDLLKHCEAAKAENWMTTTGRSESINAFIKRFTSSHTNMEQFVRQNNACLNARDELQNAALCPAETVLYTSTVVKDPSALEHTVQNDSCINGRDELQNAALSPASKVVKKLEEDLQMQGLKLKWHENNIKIFESQICRLEASIRDMQVSLGTYESSSAPLMEAEDCTRVESEEETVDHIIKHEKSAAGILCSLKSSHGSQASHLLLSKDVLGIVAQLGKVDDDNLSRLLAEYLGIETMLAIVCKTSDSVKGLETYEKDGSITKSSGIHGLGISIGRKLDGRFLVICLENLRPYSGEFICDDPQHRLDLLKPRLPNGEPPPGFLGFAVNMINIDNDNLFCVTANGHGLREILFYNLFSGLQVYRTRTDMLQALPCISSGAISLDGGIIKTTGMFSLGNRENIAVKFPKSCGTSNLHANYFETSRRITEMKWDKERRLEDMQRERVLLDHTRYNFDIKKKELLKFIAESSSYVTQVGFVDDDRDKDKGSDDDHNKDEGSDDDHNKDERSDDDRDEDEGSDDDNGLRFDDELLEIARLDDRHGLIKLMEGSYRSSESVFGYLSSKGAVNCVTALLEGEVGPPMELSVDPKFGKCPLHVATNTMSYSMVDLLLHYGARTDLKSKAMAITRGGLLPLNVALEKLSYHESLGGWTPKDPVFKLIILLCLPKMRVPLEVSRLLACNTKRVDDVFYYYAMEGKLIEMAALLMVAREKVMAGFDGSMHLREFITEETALVHIDERKLTGCGKRGKWASIFKDKRLVMTSALELLQVFERAGDCIEAYAQSVRSEMTEQEVIKDITALGIAHEKFKLEMQGLEKRRDFLGQVKDVGILVPAQSGNFYAEKNPVPNKMNETALAPIRLYRPGSPLMPARIRVTSHPYCSGMAFSFLPKKTTTRKSLTDLLSANTYGRFALLIKREEFEYQWSRVVTKYNLHSNKHVAGLYEIKHFWVPAYLRDHFFGGMTTTGRSESINAFIKRFTSSHTNLEQFVRQNNACLNARDELQSAALCPAETVLYTSTVVKDPSALEHTVQNDSCINGSDELQNAALSPASKVVKGLNFKMQHLVRLEQGCLGTYESLSAPLMDAEDYTRVESEEETVHHIIKHEKSAAGILCSLKSSHGSQASHLLLSKDVLGIVAQLGKVDDDNLSRLLAEYLGIETMLAIVCKTSDSVKGLETYEKDGSITKSSGIHGLGISIGRKLDGRFLVICLENLRPYSGEFICDDPQHRLDLLKPRLSNGEPPPGFLGFAVNMINIDNDNLFCVTANGHGLREILFYNLFLRSSSVQNKNRYATGSSLYK</sequence>
<dbReference type="PROSITE" id="PS50297">
    <property type="entry name" value="ANK_REP_REGION"/>
    <property type="match status" value="1"/>
</dbReference>
<comment type="caution">
    <text evidence="5">The sequence shown here is derived from an EMBL/GenBank/DDBJ whole genome shotgun (WGS) entry which is preliminary data.</text>
</comment>
<evidence type="ECO:0000313" key="5">
    <source>
        <dbReference type="EMBL" id="KAG5546739.1"/>
    </source>
</evidence>
<dbReference type="EMBL" id="JACTNZ010000006">
    <property type="protein sequence ID" value="KAG5546739.1"/>
    <property type="molecule type" value="Genomic_DNA"/>
</dbReference>
<proteinExistence type="predicted"/>
<accession>A0AAV6K2Z0</accession>
<feature type="compositionally biased region" description="Acidic residues" evidence="2">
    <location>
        <begin position="749"/>
        <end position="759"/>
    </location>
</feature>
<dbReference type="InterPro" id="IPR058778">
    <property type="entry name" value="HTH_FAR1-11-like"/>
</dbReference>
<dbReference type="InterPro" id="IPR002110">
    <property type="entry name" value="Ankyrin_rpt"/>
</dbReference>
<evidence type="ECO:0000259" key="3">
    <source>
        <dbReference type="Pfam" id="PF03101"/>
    </source>
</evidence>
<dbReference type="SUPFAM" id="SSF48403">
    <property type="entry name" value="Ankyrin repeat"/>
    <property type="match status" value="1"/>
</dbReference>
<keyword evidence="6" id="KW-1185">Reference proteome</keyword>
<dbReference type="Pfam" id="PF03101">
    <property type="entry name" value="FAR1"/>
    <property type="match status" value="1"/>
</dbReference>
<protein>
    <recommendedName>
        <fullName evidence="7">Protein FAR1-RELATED SEQUENCE</fullName>
    </recommendedName>
</protein>
<gene>
    <name evidence="5" type="ORF">RHGRI_018796</name>
</gene>
<evidence type="ECO:0000259" key="4">
    <source>
        <dbReference type="Pfam" id="PF26175"/>
    </source>
</evidence>
<reference evidence="5 6" key="1">
    <citation type="submission" date="2020-08" db="EMBL/GenBank/DDBJ databases">
        <title>Plant Genome Project.</title>
        <authorList>
            <person name="Zhang R.-G."/>
        </authorList>
    </citation>
    <scope>NUCLEOTIDE SEQUENCE [LARGE SCALE GENOMIC DNA]</scope>
    <source>
        <strain evidence="5">WSP0</strain>
        <tissue evidence="5">Leaf</tissue>
    </source>
</reference>
<feature type="region of interest" description="Disordered" evidence="2">
    <location>
        <begin position="717"/>
        <end position="762"/>
    </location>
</feature>
<name>A0AAV6K2Z0_9ERIC</name>
<dbReference type="InterPro" id="IPR036770">
    <property type="entry name" value="Ankyrin_rpt-contain_sf"/>
</dbReference>
<dbReference type="PANTHER" id="PTHR33566:SF6">
    <property type="entry name" value="PROTEIN DEFECTIVE IN MERISTEM SILENCING 3"/>
    <property type="match status" value="1"/>
</dbReference>